<evidence type="ECO:0000256" key="1">
    <source>
        <dbReference type="SAM" id="MobiDB-lite"/>
    </source>
</evidence>
<dbReference type="STRING" id="871325.SAMN05444349_1053"/>
<dbReference type="OrthoDB" id="1493235at2"/>
<name>A0A1M4VHW2_9BACE</name>
<dbReference type="InterPro" id="IPR012340">
    <property type="entry name" value="NA-bd_OB-fold"/>
</dbReference>
<dbReference type="EMBL" id="FQVD01000005">
    <property type="protein sequence ID" value="SHE68634.1"/>
    <property type="molecule type" value="Genomic_DNA"/>
</dbReference>
<dbReference type="InterPro" id="IPR002059">
    <property type="entry name" value="CSP_DNA-bd"/>
</dbReference>
<protein>
    <submittedName>
        <fullName evidence="3">Cold-shock DNA-binding protein family</fullName>
    </submittedName>
</protein>
<dbReference type="PROSITE" id="PS51857">
    <property type="entry name" value="CSD_2"/>
    <property type="match status" value="1"/>
</dbReference>
<proteinExistence type="predicted"/>
<keyword evidence="4" id="KW-1185">Reference proteome</keyword>
<dbReference type="Pfam" id="PF00313">
    <property type="entry name" value="CSD"/>
    <property type="match status" value="1"/>
</dbReference>
<organism evidence="3 4">
    <name type="scientific">Bacteroides faecichinchillae</name>
    <dbReference type="NCBI Taxonomy" id="871325"/>
    <lineage>
        <taxon>Bacteria</taxon>
        <taxon>Pseudomonadati</taxon>
        <taxon>Bacteroidota</taxon>
        <taxon>Bacteroidia</taxon>
        <taxon>Bacteroidales</taxon>
        <taxon>Bacteroidaceae</taxon>
        <taxon>Bacteroides</taxon>
    </lineage>
</organism>
<sequence length="147" mass="16810">MVKKVTSTKRDREKAKQSKREEKQKKKEERLNNGSRSFEEMLAYVDENGVLHSTPQEKPREEIDASEIAVSVSKQEVMEDPLPFTGQIDHFNESRGYGFVKDAENGEKYFFHISSAPDNIAEGDIVTFEIERGTRGMNAVRISIINK</sequence>
<gene>
    <name evidence="3" type="ORF">SAMN05444349_1053</name>
</gene>
<dbReference type="CDD" id="cd04458">
    <property type="entry name" value="CSP_CDS"/>
    <property type="match status" value="1"/>
</dbReference>
<evidence type="ECO:0000313" key="4">
    <source>
        <dbReference type="Proteomes" id="UP000184436"/>
    </source>
</evidence>
<feature type="compositionally biased region" description="Basic and acidic residues" evidence="1">
    <location>
        <begin position="8"/>
        <end position="31"/>
    </location>
</feature>
<evidence type="ECO:0000259" key="2">
    <source>
        <dbReference type="PROSITE" id="PS51857"/>
    </source>
</evidence>
<dbReference type="GO" id="GO:0003677">
    <property type="term" value="F:DNA binding"/>
    <property type="evidence" value="ECO:0007669"/>
    <property type="project" value="UniProtKB-KW"/>
</dbReference>
<feature type="region of interest" description="Disordered" evidence="1">
    <location>
        <begin position="1"/>
        <end position="38"/>
    </location>
</feature>
<dbReference type="GO" id="GO:0005829">
    <property type="term" value="C:cytosol"/>
    <property type="evidence" value="ECO:0007669"/>
    <property type="project" value="UniProtKB-ARBA"/>
</dbReference>
<dbReference type="Proteomes" id="UP000184436">
    <property type="component" value="Unassembled WGS sequence"/>
</dbReference>
<dbReference type="RefSeq" id="WP_025073766.1">
    <property type="nucleotide sequence ID" value="NZ_FQVD01000005.1"/>
</dbReference>
<dbReference type="PRINTS" id="PR00050">
    <property type="entry name" value="COLDSHOCK"/>
</dbReference>
<dbReference type="SUPFAM" id="SSF50249">
    <property type="entry name" value="Nucleic acid-binding proteins"/>
    <property type="match status" value="1"/>
</dbReference>
<dbReference type="SMART" id="SM00357">
    <property type="entry name" value="CSP"/>
    <property type="match status" value="1"/>
</dbReference>
<evidence type="ECO:0000313" key="3">
    <source>
        <dbReference type="EMBL" id="SHE68634.1"/>
    </source>
</evidence>
<feature type="domain" description="CSD" evidence="2">
    <location>
        <begin position="83"/>
        <end position="144"/>
    </location>
</feature>
<dbReference type="AlphaFoldDB" id="A0A1M4VHW2"/>
<dbReference type="InterPro" id="IPR011129">
    <property type="entry name" value="CSD"/>
</dbReference>
<keyword evidence="3" id="KW-0238">DNA-binding</keyword>
<reference evidence="3 4" key="1">
    <citation type="submission" date="2016-11" db="EMBL/GenBank/DDBJ databases">
        <authorList>
            <person name="Jaros S."/>
            <person name="Januszkiewicz K."/>
            <person name="Wedrychowicz H."/>
        </authorList>
    </citation>
    <scope>NUCLEOTIDE SEQUENCE [LARGE SCALE GENOMIC DNA]</scope>
    <source>
        <strain evidence="3 4">DSM 26883</strain>
    </source>
</reference>
<accession>A0A1M4VHW2</accession>
<dbReference type="Gene3D" id="2.40.50.140">
    <property type="entry name" value="Nucleic acid-binding proteins"/>
    <property type="match status" value="1"/>
</dbReference>